<comment type="similarity">
    <text evidence="2">Belongs to the NOC2 family.</text>
</comment>
<proteinExistence type="inferred from homology"/>
<keyword evidence="6" id="KW-1185">Reference proteome</keyword>
<evidence type="ECO:0000256" key="1">
    <source>
        <dbReference type="ARBA" id="ARBA00004123"/>
    </source>
</evidence>
<feature type="region of interest" description="Disordered" evidence="4">
    <location>
        <begin position="1"/>
        <end position="144"/>
    </location>
</feature>
<dbReference type="GO" id="GO:0030691">
    <property type="term" value="C:Noc2p-Noc3p complex"/>
    <property type="evidence" value="ECO:0007669"/>
    <property type="project" value="TreeGrafter"/>
</dbReference>
<protein>
    <recommendedName>
        <fullName evidence="7">Nucleolar complex protein 2 homolog</fullName>
    </recommendedName>
</protein>
<feature type="compositionally biased region" description="Acidic residues" evidence="4">
    <location>
        <begin position="791"/>
        <end position="810"/>
    </location>
</feature>
<dbReference type="PANTHER" id="PTHR12687">
    <property type="entry name" value="NUCLEOLAR COMPLEX 2 AND RAD4-RELATED"/>
    <property type="match status" value="1"/>
</dbReference>
<evidence type="ECO:0000313" key="5">
    <source>
        <dbReference type="EMBL" id="GFH48421.1"/>
    </source>
</evidence>
<dbReference type="AlphaFoldDB" id="A0AAD3H306"/>
<accession>A0AAD3H306</accession>
<feature type="compositionally biased region" description="Basic and acidic residues" evidence="4">
    <location>
        <begin position="51"/>
        <end position="71"/>
    </location>
</feature>
<organism evidence="5 6">
    <name type="scientific">Chaetoceros tenuissimus</name>
    <dbReference type="NCBI Taxonomy" id="426638"/>
    <lineage>
        <taxon>Eukaryota</taxon>
        <taxon>Sar</taxon>
        <taxon>Stramenopiles</taxon>
        <taxon>Ochrophyta</taxon>
        <taxon>Bacillariophyta</taxon>
        <taxon>Coscinodiscophyceae</taxon>
        <taxon>Chaetocerotophycidae</taxon>
        <taxon>Chaetocerotales</taxon>
        <taxon>Chaetocerotaceae</taxon>
        <taxon>Chaetoceros</taxon>
    </lineage>
</organism>
<feature type="region of interest" description="Disordered" evidence="4">
    <location>
        <begin position="291"/>
        <end position="321"/>
    </location>
</feature>
<dbReference type="InterPro" id="IPR005343">
    <property type="entry name" value="Noc2"/>
</dbReference>
<dbReference type="EMBL" id="BLLK01000027">
    <property type="protein sequence ID" value="GFH48421.1"/>
    <property type="molecule type" value="Genomic_DNA"/>
</dbReference>
<feature type="compositionally biased region" description="Basic residues" evidence="4">
    <location>
        <begin position="26"/>
        <end position="39"/>
    </location>
</feature>
<feature type="compositionally biased region" description="Acidic residues" evidence="4">
    <location>
        <begin position="105"/>
        <end position="133"/>
    </location>
</feature>
<feature type="compositionally biased region" description="Basic and acidic residues" evidence="4">
    <location>
        <begin position="746"/>
        <end position="760"/>
    </location>
</feature>
<dbReference type="Pfam" id="PF03715">
    <property type="entry name" value="Noc2"/>
    <property type="match status" value="1"/>
</dbReference>
<evidence type="ECO:0000256" key="3">
    <source>
        <dbReference type="ARBA" id="ARBA00023242"/>
    </source>
</evidence>
<comment type="subcellular location">
    <subcellularLocation>
        <location evidence="1">Nucleus</location>
    </subcellularLocation>
</comment>
<evidence type="ECO:0000313" key="6">
    <source>
        <dbReference type="Proteomes" id="UP001054902"/>
    </source>
</evidence>
<keyword evidence="3" id="KW-0539">Nucleus</keyword>
<feature type="compositionally biased region" description="Basic and acidic residues" evidence="4">
    <location>
        <begin position="134"/>
        <end position="144"/>
    </location>
</feature>
<dbReference type="PANTHER" id="PTHR12687:SF4">
    <property type="entry name" value="NUCLEOLAR COMPLEX PROTEIN 2 HOMOLOG"/>
    <property type="match status" value="1"/>
</dbReference>
<dbReference type="GO" id="GO:0005654">
    <property type="term" value="C:nucleoplasm"/>
    <property type="evidence" value="ECO:0007669"/>
    <property type="project" value="TreeGrafter"/>
</dbReference>
<gene>
    <name evidence="5" type="ORF">CTEN210_04897</name>
</gene>
<feature type="compositionally biased region" description="Basic residues" evidence="4">
    <location>
        <begin position="765"/>
        <end position="776"/>
    </location>
</feature>
<feature type="compositionally biased region" description="Acidic residues" evidence="4">
    <location>
        <begin position="171"/>
        <end position="200"/>
    </location>
</feature>
<dbReference type="GO" id="GO:0005730">
    <property type="term" value="C:nucleolus"/>
    <property type="evidence" value="ECO:0007669"/>
    <property type="project" value="TreeGrafter"/>
</dbReference>
<dbReference type="GO" id="GO:0042273">
    <property type="term" value="P:ribosomal large subunit biogenesis"/>
    <property type="evidence" value="ECO:0007669"/>
    <property type="project" value="TreeGrafter"/>
</dbReference>
<evidence type="ECO:0008006" key="7">
    <source>
        <dbReference type="Google" id="ProtNLM"/>
    </source>
</evidence>
<reference evidence="5 6" key="1">
    <citation type="journal article" date="2021" name="Sci. Rep.">
        <title>The genome of the diatom Chaetoceros tenuissimus carries an ancient integrated fragment of an extant virus.</title>
        <authorList>
            <person name="Hongo Y."/>
            <person name="Kimura K."/>
            <person name="Takaki Y."/>
            <person name="Yoshida Y."/>
            <person name="Baba S."/>
            <person name="Kobayashi G."/>
            <person name="Nagasaki K."/>
            <person name="Hano T."/>
            <person name="Tomaru Y."/>
        </authorList>
    </citation>
    <scope>NUCLEOTIDE SEQUENCE [LARGE SCALE GENOMIC DNA]</scope>
    <source>
        <strain evidence="5 6">NIES-3715</strain>
    </source>
</reference>
<feature type="compositionally biased region" description="Basic residues" evidence="4">
    <location>
        <begin position="1"/>
        <end position="12"/>
    </location>
</feature>
<name>A0AAD3H306_9STRA</name>
<evidence type="ECO:0000256" key="2">
    <source>
        <dbReference type="ARBA" id="ARBA00005907"/>
    </source>
</evidence>
<feature type="region of interest" description="Disordered" evidence="4">
    <location>
        <begin position="739"/>
        <end position="810"/>
    </location>
</feature>
<feature type="compositionally biased region" description="Acidic residues" evidence="4">
    <location>
        <begin position="297"/>
        <end position="313"/>
    </location>
</feature>
<dbReference type="Proteomes" id="UP001054902">
    <property type="component" value="Unassembled WGS sequence"/>
</dbReference>
<feature type="region of interest" description="Disordered" evidence="4">
    <location>
        <begin position="170"/>
        <end position="202"/>
    </location>
</feature>
<sequence length="810" mass="91142">MVKTSKRAKKFVAKGGAKGMLEKGTITKKGKLRLNKRKKSDPAAVAQAQAAEKRKLQKQREENEKQRREEDFTSESNLGELDMESFLQTVVDGDEENVDDHASSEEDTPMDGDDSESSDEEVDIDSDDEDIEAAEARMKAEMAKLAENDPDFHEYLQQNESSLLDFQNELGELDGGDEDDEEMEEGSDVEEDEESPEEQSNEVLVDAKVLKAMEYGAFKSHGVKPLRKLIAAYVSACHMADAQHQDEDGTGRLRINNSKKYLIESSTVFDKLMVTCLSKIHEELHYHLLGEGSSVEGGDDSDNDDDMEEDGGDFDPNKPINPRKIMNSYRWTALKMSFQSFIKATLHIIEEAKETKLLTFIVKSLVNYIPYLSAFPRLGKAVLKTLTSAWASTSDTSEGYQIVRVNTFLRIRQLALTQPFPFIELCLKTAYLAYAKAAKFASSSTVSSLLPQLTFMGNCVVELYSLDYASSYQHAFVYIRQLALHLRSALQKKTPETFRVVYCWQYMHCLKLWTAVLAACSGKAGDGDDESALMRSLIYPLVEVIFGVARLIPSARHLPLRLHCVRFLQQLAAASETFIPTTSILLEVFDLKEINMAPKRVKKRKSDVRGVRLPVILKLPKEDPLRTAEQLDVCLGETFLLLNREVDLYKYSAGIPEFTVRINQRLKKFAKQTKNGKFRAYARGCIELCEKSSRSAMLARSKLAEAPKDIKVLEILRPPNAPTMGERYEMAIAKERRLEVASQPDMSKKSAAKKETKASENKATPSKKTKNAPKKKNQVDEEALKNTGALEEQDEVQEGIEWSDSESEED</sequence>
<evidence type="ECO:0000256" key="4">
    <source>
        <dbReference type="SAM" id="MobiDB-lite"/>
    </source>
</evidence>
<comment type="caution">
    <text evidence="5">The sequence shown here is derived from an EMBL/GenBank/DDBJ whole genome shotgun (WGS) entry which is preliminary data.</text>
</comment>
<dbReference type="GO" id="GO:0030690">
    <property type="term" value="C:Noc1p-Noc2p complex"/>
    <property type="evidence" value="ECO:0007669"/>
    <property type="project" value="TreeGrafter"/>
</dbReference>